<evidence type="ECO:0000313" key="2">
    <source>
        <dbReference type="EMBL" id="KAH3854534.1"/>
    </source>
</evidence>
<gene>
    <name evidence="2" type="ORF">DPMN_097077</name>
</gene>
<accession>A0A9D4R4E3</accession>
<dbReference type="EMBL" id="JAIWYP010000003">
    <property type="protein sequence ID" value="KAH3854534.1"/>
    <property type="molecule type" value="Genomic_DNA"/>
</dbReference>
<keyword evidence="3" id="KW-1185">Reference proteome</keyword>
<name>A0A9D4R4E3_DREPO</name>
<dbReference type="Proteomes" id="UP000828390">
    <property type="component" value="Unassembled WGS sequence"/>
</dbReference>
<sequence>MLLFLQGVESSCLKDLSNLKQEFIPFFLNYLRDHTIHLIQSSACATPSPAKTPSLKKLQKSMKHTKGSASKRQQLFGASPAGDADELNILPTSVFSPNNSIDSPGFANINQKGDRSHGKQFRGQNCSQKASPQCGSGRSSHNQQTPESRSKQKISLGEFMVTPEQGNSSTIWRKKSPHSAGHKKEFSLEAMPSPAGNSGRRSGGKKRHSFSPLVQSSHQPNVSQAPVFCLNNSNDFPPMGGSGNKTSNNRRSLDSNIPPALTNNCDNLRATRVINFSNNYNSNGEVMAIGKFARDRLQEIRRTSPVTVQSNSGTRRITPTQVKGDNFVQQNSAFLVPIDENEKPLVIAFKVEKNQVTDTLHEERELLK</sequence>
<feature type="region of interest" description="Disordered" evidence="1">
    <location>
        <begin position="237"/>
        <end position="258"/>
    </location>
</feature>
<feature type="compositionally biased region" description="Basic residues" evidence="1">
    <location>
        <begin position="172"/>
        <end position="181"/>
    </location>
</feature>
<feature type="compositionally biased region" description="Polar residues" evidence="1">
    <location>
        <begin position="122"/>
        <end position="147"/>
    </location>
</feature>
<comment type="caution">
    <text evidence="2">The sequence shown here is derived from an EMBL/GenBank/DDBJ whole genome shotgun (WGS) entry which is preliminary data.</text>
</comment>
<feature type="region of interest" description="Disordered" evidence="1">
    <location>
        <begin position="100"/>
        <end position="221"/>
    </location>
</feature>
<organism evidence="2 3">
    <name type="scientific">Dreissena polymorpha</name>
    <name type="common">Zebra mussel</name>
    <name type="synonym">Mytilus polymorpha</name>
    <dbReference type="NCBI Taxonomy" id="45954"/>
    <lineage>
        <taxon>Eukaryota</taxon>
        <taxon>Metazoa</taxon>
        <taxon>Spiralia</taxon>
        <taxon>Lophotrochozoa</taxon>
        <taxon>Mollusca</taxon>
        <taxon>Bivalvia</taxon>
        <taxon>Autobranchia</taxon>
        <taxon>Heteroconchia</taxon>
        <taxon>Euheterodonta</taxon>
        <taxon>Imparidentia</taxon>
        <taxon>Neoheterodontei</taxon>
        <taxon>Myida</taxon>
        <taxon>Dreissenoidea</taxon>
        <taxon>Dreissenidae</taxon>
        <taxon>Dreissena</taxon>
    </lineage>
</organism>
<reference evidence="2" key="1">
    <citation type="journal article" date="2019" name="bioRxiv">
        <title>The Genome of the Zebra Mussel, Dreissena polymorpha: A Resource for Invasive Species Research.</title>
        <authorList>
            <person name="McCartney M.A."/>
            <person name="Auch B."/>
            <person name="Kono T."/>
            <person name="Mallez S."/>
            <person name="Zhang Y."/>
            <person name="Obille A."/>
            <person name="Becker A."/>
            <person name="Abrahante J.E."/>
            <person name="Garbe J."/>
            <person name="Badalamenti J.P."/>
            <person name="Herman A."/>
            <person name="Mangelson H."/>
            <person name="Liachko I."/>
            <person name="Sullivan S."/>
            <person name="Sone E.D."/>
            <person name="Koren S."/>
            <person name="Silverstein K.A.T."/>
            <person name="Beckman K.B."/>
            <person name="Gohl D.M."/>
        </authorList>
    </citation>
    <scope>NUCLEOTIDE SEQUENCE</scope>
    <source>
        <strain evidence="2">Duluth1</strain>
        <tissue evidence="2">Whole animal</tissue>
    </source>
</reference>
<feature type="compositionally biased region" description="Polar residues" evidence="1">
    <location>
        <begin position="212"/>
        <end position="221"/>
    </location>
</feature>
<proteinExistence type="predicted"/>
<evidence type="ECO:0000313" key="3">
    <source>
        <dbReference type="Proteomes" id="UP000828390"/>
    </source>
</evidence>
<dbReference type="AlphaFoldDB" id="A0A9D4R4E3"/>
<reference evidence="2" key="2">
    <citation type="submission" date="2020-11" db="EMBL/GenBank/DDBJ databases">
        <authorList>
            <person name="McCartney M.A."/>
            <person name="Auch B."/>
            <person name="Kono T."/>
            <person name="Mallez S."/>
            <person name="Becker A."/>
            <person name="Gohl D.M."/>
            <person name="Silverstein K.A.T."/>
            <person name="Koren S."/>
            <person name="Bechman K.B."/>
            <person name="Herman A."/>
            <person name="Abrahante J.E."/>
            <person name="Garbe J."/>
        </authorList>
    </citation>
    <scope>NUCLEOTIDE SEQUENCE</scope>
    <source>
        <strain evidence="2">Duluth1</strain>
        <tissue evidence="2">Whole animal</tissue>
    </source>
</reference>
<evidence type="ECO:0000256" key="1">
    <source>
        <dbReference type="SAM" id="MobiDB-lite"/>
    </source>
</evidence>
<protein>
    <submittedName>
        <fullName evidence="2">Uncharacterized protein</fullName>
    </submittedName>
</protein>